<gene>
    <name evidence="1" type="ORF">CCMA1212_010363</name>
</gene>
<dbReference type="GeneID" id="300581861"/>
<dbReference type="EMBL" id="PPTA01000026">
    <property type="protein sequence ID" value="TFA97812.1"/>
    <property type="molecule type" value="Genomic_DNA"/>
</dbReference>
<keyword evidence="2" id="KW-1185">Reference proteome</keyword>
<proteinExistence type="predicted"/>
<accession>A0ABY2GPJ1</accession>
<protein>
    <submittedName>
        <fullName evidence="1">Uncharacterized protein</fullName>
    </submittedName>
</protein>
<sequence>MSPVFRAVGYGEYIEDPRVNEPDALEGLAEIKAQEAHPSSSPTIPTIFNLSTSIEDVGKA</sequence>
<name>A0ABY2GPJ1_9HYPO</name>
<dbReference type="Proteomes" id="UP001642720">
    <property type="component" value="Unassembled WGS sequence"/>
</dbReference>
<reference evidence="1 2" key="1">
    <citation type="submission" date="2018-01" db="EMBL/GenBank/DDBJ databases">
        <title>Genome characterization of the sugarcane-associated fungus Trichoderma ghanense CCMA-1212 and their application in lignocelulose bioconversion.</title>
        <authorList>
            <person name="Steindorff A.S."/>
            <person name="Mendes T.D."/>
            <person name="Vilela E.S.D."/>
            <person name="Rodrigues D.S."/>
            <person name="Formighieri E.F."/>
            <person name="Melo I.S."/>
            <person name="Favaro L.C.L."/>
        </authorList>
    </citation>
    <scope>NUCLEOTIDE SEQUENCE [LARGE SCALE GENOMIC DNA]</scope>
    <source>
        <strain evidence="1 2">CCMA-1212</strain>
    </source>
</reference>
<organism evidence="1 2">
    <name type="scientific">Trichoderma ghanense</name>
    <dbReference type="NCBI Taxonomy" id="65468"/>
    <lineage>
        <taxon>Eukaryota</taxon>
        <taxon>Fungi</taxon>
        <taxon>Dikarya</taxon>
        <taxon>Ascomycota</taxon>
        <taxon>Pezizomycotina</taxon>
        <taxon>Sordariomycetes</taxon>
        <taxon>Hypocreomycetidae</taxon>
        <taxon>Hypocreales</taxon>
        <taxon>Hypocreaceae</taxon>
        <taxon>Trichoderma</taxon>
    </lineage>
</organism>
<dbReference type="RefSeq" id="XP_073554014.1">
    <property type="nucleotide sequence ID" value="XM_073707411.1"/>
</dbReference>
<evidence type="ECO:0000313" key="1">
    <source>
        <dbReference type="EMBL" id="TFA97812.1"/>
    </source>
</evidence>
<evidence type="ECO:0000313" key="2">
    <source>
        <dbReference type="Proteomes" id="UP001642720"/>
    </source>
</evidence>
<comment type="caution">
    <text evidence="1">The sequence shown here is derived from an EMBL/GenBank/DDBJ whole genome shotgun (WGS) entry which is preliminary data.</text>
</comment>